<evidence type="ECO:0000313" key="10">
    <source>
        <dbReference type="Proteomes" id="UP000267464"/>
    </source>
</evidence>
<dbReference type="GO" id="GO:0005886">
    <property type="term" value="C:plasma membrane"/>
    <property type="evidence" value="ECO:0007669"/>
    <property type="project" value="UniProtKB-SubCell"/>
</dbReference>
<sequence length="266" mass="29346">MYVPVYWWAAHVIWQSDDHAHGPIILAVIGWLFWTLHKDLLESPTEPSPALGWPIFVFGLLVYFAGRMFNVSILEFGSQMPVSAGLLLLLKGRRALRLAWFPVIYFVFMIPLPGVLVDAITGPLKQWISSIVETVLYAVGYPIARSGVIISIGQYQLQVADACSGLHSMFSLSALGTLFMYIMDRKSRVHNAIMLLSLLPIAFCANIVRVMVLVLITYYLGDEAGQGFLHGTAGMVLMVIALLICFLLDAVLVRVLGERKPPAAAA</sequence>
<proteinExistence type="predicted"/>
<evidence type="ECO:0000256" key="5">
    <source>
        <dbReference type="ARBA" id="ARBA00022801"/>
    </source>
</evidence>
<keyword evidence="2" id="KW-1003">Cell membrane</keyword>
<keyword evidence="6 8" id="KW-1133">Transmembrane helix</keyword>
<reference evidence="9 10" key="1">
    <citation type="submission" date="2018-08" db="EMBL/GenBank/DDBJ databases">
        <authorList>
            <person name="Khan S.A."/>
            <person name="Jeon C.O."/>
            <person name="Chun B.H."/>
            <person name="Jeong S.E."/>
        </authorList>
    </citation>
    <scope>NUCLEOTIDE SEQUENCE [LARGE SCALE GENOMIC DNA]</scope>
    <source>
        <strain evidence="9 10">S-16</strain>
    </source>
</reference>
<dbReference type="InterPro" id="IPR013426">
    <property type="entry name" value="EpsH-like"/>
</dbReference>
<dbReference type="GO" id="GO:0008233">
    <property type="term" value="F:peptidase activity"/>
    <property type="evidence" value="ECO:0007669"/>
    <property type="project" value="UniProtKB-KW"/>
</dbReference>
<evidence type="ECO:0000256" key="1">
    <source>
        <dbReference type="ARBA" id="ARBA00004651"/>
    </source>
</evidence>
<dbReference type="EMBL" id="QUSW01000001">
    <property type="protein sequence ID" value="RQP26855.1"/>
    <property type="molecule type" value="Genomic_DNA"/>
</dbReference>
<comment type="subcellular location">
    <subcellularLocation>
        <location evidence="1">Cell membrane</location>
        <topology evidence="1">Multi-pass membrane protein</topology>
    </subcellularLocation>
</comment>
<evidence type="ECO:0000256" key="2">
    <source>
        <dbReference type="ARBA" id="ARBA00022475"/>
    </source>
</evidence>
<dbReference type="AlphaFoldDB" id="A0A3N7K7N6"/>
<dbReference type="InterPro" id="IPR019127">
    <property type="entry name" value="Exosortase"/>
</dbReference>
<comment type="caution">
    <text evidence="9">The sequence shown here is derived from an EMBL/GenBank/DDBJ whole genome shotgun (WGS) entry which is preliminary data.</text>
</comment>
<feature type="transmembrane region" description="Helical" evidence="8">
    <location>
        <begin position="97"/>
        <end position="117"/>
    </location>
</feature>
<keyword evidence="10" id="KW-1185">Reference proteome</keyword>
<feature type="transmembrane region" description="Helical" evidence="8">
    <location>
        <begin position="165"/>
        <end position="183"/>
    </location>
</feature>
<keyword evidence="7 8" id="KW-0472">Membrane</keyword>
<dbReference type="Pfam" id="PF09721">
    <property type="entry name" value="Exosortase_EpsH"/>
    <property type="match status" value="1"/>
</dbReference>
<dbReference type="NCBIfam" id="TIGR04178">
    <property type="entry name" value="exo_archaeo"/>
    <property type="match status" value="1"/>
</dbReference>
<evidence type="ECO:0000256" key="8">
    <source>
        <dbReference type="SAM" id="Phobius"/>
    </source>
</evidence>
<dbReference type="InterPro" id="IPR017544">
    <property type="entry name" value="Exosortase-2"/>
</dbReference>
<dbReference type="NCBIfam" id="TIGR03113">
    <property type="entry name" value="exosort_XrtB"/>
    <property type="match status" value="1"/>
</dbReference>
<evidence type="ECO:0000256" key="7">
    <source>
        <dbReference type="ARBA" id="ARBA00023136"/>
    </source>
</evidence>
<dbReference type="GO" id="GO:0006508">
    <property type="term" value="P:proteolysis"/>
    <property type="evidence" value="ECO:0007669"/>
    <property type="project" value="UniProtKB-KW"/>
</dbReference>
<keyword evidence="3" id="KW-0645">Protease</keyword>
<feature type="transmembrane region" description="Helical" evidence="8">
    <location>
        <begin position="20"/>
        <end position="36"/>
    </location>
</feature>
<accession>A0A3N7K7N6</accession>
<protein>
    <submittedName>
        <fullName evidence="9">Exosortase B</fullName>
    </submittedName>
</protein>
<evidence type="ECO:0000256" key="4">
    <source>
        <dbReference type="ARBA" id="ARBA00022692"/>
    </source>
</evidence>
<evidence type="ECO:0000313" key="9">
    <source>
        <dbReference type="EMBL" id="RQP26855.1"/>
    </source>
</evidence>
<feature type="transmembrane region" description="Helical" evidence="8">
    <location>
        <begin position="232"/>
        <end position="253"/>
    </location>
</feature>
<name>A0A3N7K7N6_9BURK</name>
<keyword evidence="5" id="KW-0378">Hydrolase</keyword>
<reference evidence="9 10" key="2">
    <citation type="submission" date="2018-12" db="EMBL/GenBank/DDBJ databases">
        <title>Rhizobacter gummiphilus sp. nov., a rubber-degrading bacterium isolated from the soil of a botanical garden in Japan.</title>
        <authorList>
            <person name="Shunsuke S.S."/>
        </authorList>
    </citation>
    <scope>NUCLEOTIDE SEQUENCE [LARGE SCALE GENOMIC DNA]</scope>
    <source>
        <strain evidence="9 10">S-16</strain>
    </source>
</reference>
<dbReference type="InterPro" id="IPR026392">
    <property type="entry name" value="Exo/Archaeosortase_dom"/>
</dbReference>
<dbReference type="OrthoDB" id="597443at2"/>
<evidence type="ECO:0000256" key="6">
    <source>
        <dbReference type="ARBA" id="ARBA00022989"/>
    </source>
</evidence>
<organism evidence="9 10">
    <name type="scientific">Piscinibacter terrae</name>
    <dbReference type="NCBI Taxonomy" id="2496871"/>
    <lineage>
        <taxon>Bacteria</taxon>
        <taxon>Pseudomonadati</taxon>
        <taxon>Pseudomonadota</taxon>
        <taxon>Betaproteobacteria</taxon>
        <taxon>Burkholderiales</taxon>
        <taxon>Sphaerotilaceae</taxon>
        <taxon>Piscinibacter</taxon>
    </lineage>
</organism>
<gene>
    <name evidence="9" type="primary">xrtB</name>
    <name evidence="9" type="ORF">DZC73_04835</name>
</gene>
<keyword evidence="4 8" id="KW-0812">Transmembrane</keyword>
<dbReference type="Proteomes" id="UP000267464">
    <property type="component" value="Unassembled WGS sequence"/>
</dbReference>
<feature type="transmembrane region" description="Helical" evidence="8">
    <location>
        <begin position="48"/>
        <end position="65"/>
    </location>
</feature>
<dbReference type="NCBIfam" id="TIGR02602">
    <property type="entry name" value="8TM_EpsH"/>
    <property type="match status" value="1"/>
</dbReference>
<evidence type="ECO:0000256" key="3">
    <source>
        <dbReference type="ARBA" id="ARBA00022670"/>
    </source>
</evidence>
<feature type="transmembrane region" description="Helical" evidence="8">
    <location>
        <begin position="195"/>
        <end position="220"/>
    </location>
</feature>